<dbReference type="EC" id="3.1.-.-" evidence="4"/>
<name>A0A9E6Y366_9ACTN</name>
<dbReference type="SUPFAM" id="SSF109604">
    <property type="entry name" value="HD-domain/PDEase-like"/>
    <property type="match status" value="1"/>
</dbReference>
<keyword evidence="5" id="KW-1185">Reference proteome</keyword>
<evidence type="ECO:0000313" key="4">
    <source>
        <dbReference type="EMBL" id="UGS39169.1"/>
    </source>
</evidence>
<sequence length="278" mass="29793">MYACTRKDRLVARSGTPYLALELRDASGAIAGRAFRDADVLAGRFERGDLVRVGGRVERFRDELQIEVRAIARAEGADPSRFLPVAYRDLDELDGFLESLAGEVRDPGFSALLAALLGDAELRAAWRRAPCSRNGHHAYLGGLLEHTVAVGTLALETCQLHPRLDQNLLLTAALVHDLGRTREFTYGAEIGLTDEGRLLGHVELGLRLLAGRGDAILDDSRRIALAHCVLTHHGPDSAPGRRFGSAEAIALYRLNAVDAAIKAAIEHGIAPAAGTAAG</sequence>
<feature type="domain" description="HD" evidence="3">
    <location>
        <begin position="144"/>
        <end position="239"/>
    </location>
</feature>
<evidence type="ECO:0000259" key="2">
    <source>
        <dbReference type="Pfam" id="PF01336"/>
    </source>
</evidence>
<organism evidence="4 5">
    <name type="scientific">Capillimicrobium parvum</name>
    <dbReference type="NCBI Taxonomy" id="2884022"/>
    <lineage>
        <taxon>Bacteria</taxon>
        <taxon>Bacillati</taxon>
        <taxon>Actinomycetota</taxon>
        <taxon>Thermoleophilia</taxon>
        <taxon>Solirubrobacterales</taxon>
        <taxon>Capillimicrobiaceae</taxon>
        <taxon>Capillimicrobium</taxon>
    </lineage>
</organism>
<dbReference type="Proteomes" id="UP001162834">
    <property type="component" value="Chromosome"/>
</dbReference>
<dbReference type="EMBL" id="CP087164">
    <property type="protein sequence ID" value="UGS39169.1"/>
    <property type="molecule type" value="Genomic_DNA"/>
</dbReference>
<dbReference type="GO" id="GO:0003676">
    <property type="term" value="F:nucleic acid binding"/>
    <property type="evidence" value="ECO:0007669"/>
    <property type="project" value="InterPro"/>
</dbReference>
<dbReference type="InterPro" id="IPR004365">
    <property type="entry name" value="NA-bd_OB_tRNA"/>
</dbReference>
<dbReference type="InterPro" id="IPR006675">
    <property type="entry name" value="HDIG_dom"/>
</dbReference>
<evidence type="ECO:0000259" key="3">
    <source>
        <dbReference type="Pfam" id="PF01966"/>
    </source>
</evidence>
<evidence type="ECO:0000256" key="1">
    <source>
        <dbReference type="ARBA" id="ARBA00022801"/>
    </source>
</evidence>
<dbReference type="KEGG" id="sbae:DSM104329_05601"/>
<dbReference type="Pfam" id="PF01966">
    <property type="entry name" value="HD"/>
    <property type="match status" value="1"/>
</dbReference>
<accession>A0A9E6Y366</accession>
<gene>
    <name evidence="4" type="primary">yhaM_2</name>
    <name evidence="4" type="ORF">DSM104329_05601</name>
</gene>
<dbReference type="NCBIfam" id="TIGR00277">
    <property type="entry name" value="HDIG"/>
    <property type="match status" value="1"/>
</dbReference>
<evidence type="ECO:0000313" key="5">
    <source>
        <dbReference type="Proteomes" id="UP001162834"/>
    </source>
</evidence>
<dbReference type="InterPro" id="IPR050798">
    <property type="entry name" value="YhaM_exoribonuc/phosphodiest"/>
</dbReference>
<keyword evidence="1 4" id="KW-0378">Hydrolase</keyword>
<dbReference type="Pfam" id="PF01336">
    <property type="entry name" value="tRNA_anti-codon"/>
    <property type="match status" value="1"/>
</dbReference>
<dbReference type="Gene3D" id="1.10.3210.10">
    <property type="entry name" value="Hypothetical protein af1432"/>
    <property type="match status" value="1"/>
</dbReference>
<dbReference type="GO" id="GO:0031125">
    <property type="term" value="P:rRNA 3'-end processing"/>
    <property type="evidence" value="ECO:0007669"/>
    <property type="project" value="TreeGrafter"/>
</dbReference>
<protein>
    <submittedName>
        <fullName evidence="4">3'-5' exoribonuclease YhaM</fullName>
        <ecNumber evidence="4">3.1.-.-</ecNumber>
    </submittedName>
</protein>
<dbReference type="AlphaFoldDB" id="A0A9E6Y366"/>
<dbReference type="PANTHER" id="PTHR37294:SF1">
    <property type="entry name" value="3'-5' EXORIBONUCLEASE YHAM"/>
    <property type="match status" value="1"/>
</dbReference>
<reference evidence="4" key="1">
    <citation type="journal article" date="2022" name="Int. J. Syst. Evol. Microbiol.">
        <title>Pseudomonas aegrilactucae sp. nov. and Pseudomonas morbosilactucae sp. nov., pathogens causing bacterial rot of lettuce in Japan.</title>
        <authorList>
            <person name="Sawada H."/>
            <person name="Fujikawa T."/>
            <person name="Satou M."/>
        </authorList>
    </citation>
    <scope>NUCLEOTIDE SEQUENCE</scope>
    <source>
        <strain evidence="4">0166_1</strain>
    </source>
</reference>
<dbReference type="GO" id="GO:0016787">
    <property type="term" value="F:hydrolase activity"/>
    <property type="evidence" value="ECO:0007669"/>
    <property type="project" value="UniProtKB-KW"/>
</dbReference>
<proteinExistence type="predicted"/>
<dbReference type="InterPro" id="IPR006674">
    <property type="entry name" value="HD_domain"/>
</dbReference>
<feature type="domain" description="OB" evidence="2">
    <location>
        <begin position="8"/>
        <end position="70"/>
    </location>
</feature>
<dbReference type="PANTHER" id="PTHR37294">
    <property type="entry name" value="3'-5' EXORIBONUCLEASE YHAM"/>
    <property type="match status" value="1"/>
</dbReference>